<reference evidence="2 3" key="1">
    <citation type="submission" date="2019-07" db="EMBL/GenBank/DDBJ databases">
        <title>Whole genome shotgun sequence of Pseudoalteromonas espejiana NBRC 102222.</title>
        <authorList>
            <person name="Hosoyama A."/>
            <person name="Uohara A."/>
            <person name="Ohji S."/>
            <person name="Ichikawa N."/>
        </authorList>
    </citation>
    <scope>NUCLEOTIDE SEQUENCE [LARGE SCALE GENOMIC DNA]</scope>
    <source>
        <strain evidence="2 3">NBRC 102222</strain>
    </source>
</reference>
<dbReference type="Gene3D" id="3.40.630.30">
    <property type="match status" value="1"/>
</dbReference>
<dbReference type="Proteomes" id="UP000321419">
    <property type="component" value="Unassembled WGS sequence"/>
</dbReference>
<dbReference type="PROSITE" id="PS51186">
    <property type="entry name" value="GNAT"/>
    <property type="match status" value="1"/>
</dbReference>
<name>A0A510XZZ6_9GAMM</name>
<dbReference type="SUPFAM" id="SSF55729">
    <property type="entry name" value="Acyl-CoA N-acyltransferases (Nat)"/>
    <property type="match status" value="1"/>
</dbReference>
<evidence type="ECO:0000313" key="2">
    <source>
        <dbReference type="EMBL" id="GEK56645.1"/>
    </source>
</evidence>
<dbReference type="CDD" id="cd04301">
    <property type="entry name" value="NAT_SF"/>
    <property type="match status" value="1"/>
</dbReference>
<dbReference type="AlphaFoldDB" id="A0A510XZZ6"/>
<comment type="caution">
    <text evidence="2">The sequence shown here is derived from an EMBL/GenBank/DDBJ whole genome shotgun (WGS) entry which is preliminary data.</text>
</comment>
<dbReference type="Pfam" id="PF13673">
    <property type="entry name" value="Acetyltransf_10"/>
    <property type="match status" value="1"/>
</dbReference>
<dbReference type="InterPro" id="IPR000182">
    <property type="entry name" value="GNAT_dom"/>
</dbReference>
<accession>A0A510XZZ6</accession>
<protein>
    <recommendedName>
        <fullName evidence="1">N-acetyltransferase domain-containing protein</fullName>
    </recommendedName>
</protein>
<dbReference type="InterPro" id="IPR016181">
    <property type="entry name" value="Acyl_CoA_acyltransferase"/>
</dbReference>
<dbReference type="EMBL" id="BJUM01000046">
    <property type="protein sequence ID" value="GEK56645.1"/>
    <property type="molecule type" value="Genomic_DNA"/>
</dbReference>
<feature type="domain" description="N-acetyltransferase" evidence="1">
    <location>
        <begin position="3"/>
        <end position="141"/>
    </location>
</feature>
<evidence type="ECO:0000259" key="1">
    <source>
        <dbReference type="PROSITE" id="PS51186"/>
    </source>
</evidence>
<keyword evidence="3" id="KW-1185">Reference proteome</keyword>
<dbReference type="GO" id="GO:0016747">
    <property type="term" value="F:acyltransferase activity, transferring groups other than amino-acyl groups"/>
    <property type="evidence" value="ECO:0007669"/>
    <property type="project" value="InterPro"/>
</dbReference>
<organism evidence="2 3">
    <name type="scientific">Pseudoalteromonas espejiana</name>
    <dbReference type="NCBI Taxonomy" id="28107"/>
    <lineage>
        <taxon>Bacteria</taxon>
        <taxon>Pseudomonadati</taxon>
        <taxon>Pseudomonadota</taxon>
        <taxon>Gammaproteobacteria</taxon>
        <taxon>Alteromonadales</taxon>
        <taxon>Pseudoalteromonadaceae</taxon>
        <taxon>Pseudoalteromonas</taxon>
    </lineage>
</organism>
<evidence type="ECO:0000313" key="3">
    <source>
        <dbReference type="Proteomes" id="UP000321419"/>
    </source>
</evidence>
<sequence>MGYQVNKVDWDIQKDLLQQIREKVFVYELHIPKRIEFDSHDKLAHHVLVTDDCKSPVATGRLCTDGLIGRIAVLPEHRNRHVYTSLLTFIVQLAANDGHKAISINCILNEVERFKRNGFKQQGGVFMEAGIPRQRMLCEVSQFVTKPFTLVH</sequence>
<gene>
    <name evidence="2" type="ORF">PES01_34900</name>
</gene>
<proteinExistence type="predicted"/>
<dbReference type="OrthoDB" id="9796171at2"/>
<dbReference type="RefSeq" id="WP_089347787.1">
    <property type="nucleotide sequence ID" value="NZ_BJUM01000046.1"/>
</dbReference>